<name>A0ABV0QWA1_9TELE</name>
<sequence length="147" mass="16411">MTTIPSQGLALSSSISFSHIFISQLQSFIFAIRIALLKVARPSPSAAVFQIIITHMAFFFLLFHQIHFRMNDAENKNSNPRKTCTGTLSQNVLQGVKPISLCEANEQDSFKNAAPMQESEQVNCEKMPSKRDSERTSKRGETQSNTS</sequence>
<evidence type="ECO:0000313" key="3">
    <source>
        <dbReference type="EMBL" id="MEQ2200096.1"/>
    </source>
</evidence>
<evidence type="ECO:0000313" key="4">
    <source>
        <dbReference type="Proteomes" id="UP001434883"/>
    </source>
</evidence>
<reference evidence="3 4" key="1">
    <citation type="submission" date="2021-06" db="EMBL/GenBank/DDBJ databases">
        <authorList>
            <person name="Palmer J.M."/>
        </authorList>
    </citation>
    <scope>NUCLEOTIDE SEQUENCE [LARGE SCALE GENOMIC DNA]</scope>
    <source>
        <strain evidence="3 4">XC_2019</strain>
        <tissue evidence="3">Muscle</tissue>
    </source>
</reference>
<comment type="caution">
    <text evidence="3">The sequence shown here is derived from an EMBL/GenBank/DDBJ whole genome shotgun (WGS) entry which is preliminary data.</text>
</comment>
<keyword evidence="2" id="KW-1133">Transmembrane helix</keyword>
<evidence type="ECO:0000256" key="2">
    <source>
        <dbReference type="SAM" id="Phobius"/>
    </source>
</evidence>
<organism evidence="3 4">
    <name type="scientific">Xenoophorus captivus</name>
    <dbReference type="NCBI Taxonomy" id="1517983"/>
    <lineage>
        <taxon>Eukaryota</taxon>
        <taxon>Metazoa</taxon>
        <taxon>Chordata</taxon>
        <taxon>Craniata</taxon>
        <taxon>Vertebrata</taxon>
        <taxon>Euteleostomi</taxon>
        <taxon>Actinopterygii</taxon>
        <taxon>Neopterygii</taxon>
        <taxon>Teleostei</taxon>
        <taxon>Neoteleostei</taxon>
        <taxon>Acanthomorphata</taxon>
        <taxon>Ovalentaria</taxon>
        <taxon>Atherinomorphae</taxon>
        <taxon>Cyprinodontiformes</taxon>
        <taxon>Goodeidae</taxon>
        <taxon>Xenoophorus</taxon>
    </lineage>
</organism>
<accession>A0ABV0QWA1</accession>
<evidence type="ECO:0000256" key="1">
    <source>
        <dbReference type="SAM" id="MobiDB-lite"/>
    </source>
</evidence>
<feature type="compositionally biased region" description="Basic and acidic residues" evidence="1">
    <location>
        <begin position="127"/>
        <end position="141"/>
    </location>
</feature>
<proteinExistence type="predicted"/>
<dbReference type="Proteomes" id="UP001434883">
    <property type="component" value="Unassembled WGS sequence"/>
</dbReference>
<feature type="region of interest" description="Disordered" evidence="1">
    <location>
        <begin position="110"/>
        <end position="147"/>
    </location>
</feature>
<gene>
    <name evidence="3" type="ORF">XENOCAPTIV_022469</name>
</gene>
<keyword evidence="2" id="KW-0812">Transmembrane</keyword>
<protein>
    <submittedName>
        <fullName evidence="3">Uncharacterized protein</fullName>
    </submittedName>
</protein>
<dbReference type="EMBL" id="JAHRIN010025709">
    <property type="protein sequence ID" value="MEQ2200096.1"/>
    <property type="molecule type" value="Genomic_DNA"/>
</dbReference>
<keyword evidence="2" id="KW-0472">Membrane</keyword>
<feature type="transmembrane region" description="Helical" evidence="2">
    <location>
        <begin position="48"/>
        <end position="68"/>
    </location>
</feature>
<feature type="transmembrane region" description="Helical" evidence="2">
    <location>
        <begin position="15"/>
        <end position="36"/>
    </location>
</feature>
<keyword evidence="4" id="KW-1185">Reference proteome</keyword>